<dbReference type="OrthoDB" id="5967843at2759"/>
<dbReference type="InterPro" id="IPR007111">
    <property type="entry name" value="NACHT_NTPase"/>
</dbReference>
<dbReference type="PANTHER" id="PTHR10039">
    <property type="entry name" value="AMELOGENIN"/>
    <property type="match status" value="1"/>
</dbReference>
<dbReference type="PANTHER" id="PTHR10039:SF17">
    <property type="entry name" value="FUNGAL STAND N-TERMINAL GOODBYE DOMAIN-CONTAINING PROTEIN-RELATED"/>
    <property type="match status" value="1"/>
</dbReference>
<name>A0A5C3KXT4_COPMA</name>
<organism evidence="3 4">
    <name type="scientific">Coprinopsis marcescibilis</name>
    <name type="common">Agaric fungus</name>
    <name type="synonym">Psathyrella marcescibilis</name>
    <dbReference type="NCBI Taxonomy" id="230819"/>
    <lineage>
        <taxon>Eukaryota</taxon>
        <taxon>Fungi</taxon>
        <taxon>Dikarya</taxon>
        <taxon>Basidiomycota</taxon>
        <taxon>Agaricomycotina</taxon>
        <taxon>Agaricomycetes</taxon>
        <taxon>Agaricomycetidae</taxon>
        <taxon>Agaricales</taxon>
        <taxon>Agaricineae</taxon>
        <taxon>Psathyrellaceae</taxon>
        <taxon>Coprinopsis</taxon>
    </lineage>
</organism>
<evidence type="ECO:0000259" key="2">
    <source>
        <dbReference type="PROSITE" id="PS50837"/>
    </source>
</evidence>
<evidence type="ECO:0000313" key="4">
    <source>
        <dbReference type="Proteomes" id="UP000307440"/>
    </source>
</evidence>
<keyword evidence="1" id="KW-0677">Repeat</keyword>
<dbReference type="InterPro" id="IPR027417">
    <property type="entry name" value="P-loop_NTPase"/>
</dbReference>
<dbReference type="STRING" id="230819.A0A5C3KXT4"/>
<dbReference type="EMBL" id="ML210190">
    <property type="protein sequence ID" value="TFK25095.1"/>
    <property type="molecule type" value="Genomic_DNA"/>
</dbReference>
<dbReference type="Pfam" id="PF24883">
    <property type="entry name" value="NPHP3_N"/>
    <property type="match status" value="1"/>
</dbReference>
<reference evidence="3 4" key="1">
    <citation type="journal article" date="2019" name="Nat. Ecol. Evol.">
        <title>Megaphylogeny resolves global patterns of mushroom evolution.</title>
        <authorList>
            <person name="Varga T."/>
            <person name="Krizsan K."/>
            <person name="Foldi C."/>
            <person name="Dima B."/>
            <person name="Sanchez-Garcia M."/>
            <person name="Sanchez-Ramirez S."/>
            <person name="Szollosi G.J."/>
            <person name="Szarkandi J.G."/>
            <person name="Papp V."/>
            <person name="Albert L."/>
            <person name="Andreopoulos W."/>
            <person name="Angelini C."/>
            <person name="Antonin V."/>
            <person name="Barry K.W."/>
            <person name="Bougher N.L."/>
            <person name="Buchanan P."/>
            <person name="Buyck B."/>
            <person name="Bense V."/>
            <person name="Catcheside P."/>
            <person name="Chovatia M."/>
            <person name="Cooper J."/>
            <person name="Damon W."/>
            <person name="Desjardin D."/>
            <person name="Finy P."/>
            <person name="Geml J."/>
            <person name="Haridas S."/>
            <person name="Hughes K."/>
            <person name="Justo A."/>
            <person name="Karasinski D."/>
            <person name="Kautmanova I."/>
            <person name="Kiss B."/>
            <person name="Kocsube S."/>
            <person name="Kotiranta H."/>
            <person name="LaButti K.M."/>
            <person name="Lechner B.E."/>
            <person name="Liimatainen K."/>
            <person name="Lipzen A."/>
            <person name="Lukacs Z."/>
            <person name="Mihaltcheva S."/>
            <person name="Morgado L.N."/>
            <person name="Niskanen T."/>
            <person name="Noordeloos M.E."/>
            <person name="Ohm R.A."/>
            <person name="Ortiz-Santana B."/>
            <person name="Ovrebo C."/>
            <person name="Racz N."/>
            <person name="Riley R."/>
            <person name="Savchenko A."/>
            <person name="Shiryaev A."/>
            <person name="Soop K."/>
            <person name="Spirin V."/>
            <person name="Szebenyi C."/>
            <person name="Tomsovsky M."/>
            <person name="Tulloss R.E."/>
            <person name="Uehling J."/>
            <person name="Grigoriev I.V."/>
            <person name="Vagvolgyi C."/>
            <person name="Papp T."/>
            <person name="Martin F.M."/>
            <person name="Miettinen O."/>
            <person name="Hibbett D.S."/>
            <person name="Nagy L.G."/>
        </authorList>
    </citation>
    <scope>NUCLEOTIDE SEQUENCE [LARGE SCALE GENOMIC DNA]</scope>
    <source>
        <strain evidence="3 4">CBS 121175</strain>
    </source>
</reference>
<proteinExistence type="predicted"/>
<dbReference type="Proteomes" id="UP000307440">
    <property type="component" value="Unassembled WGS sequence"/>
</dbReference>
<evidence type="ECO:0000313" key="3">
    <source>
        <dbReference type="EMBL" id="TFK25095.1"/>
    </source>
</evidence>
<dbReference type="SUPFAM" id="SSF52540">
    <property type="entry name" value="P-loop containing nucleoside triphosphate hydrolases"/>
    <property type="match status" value="1"/>
</dbReference>
<dbReference type="Gene3D" id="3.40.50.300">
    <property type="entry name" value="P-loop containing nucleotide triphosphate hydrolases"/>
    <property type="match status" value="1"/>
</dbReference>
<gene>
    <name evidence="3" type="ORF">FA15DRAFT_703953</name>
</gene>
<dbReference type="PROSITE" id="PS50837">
    <property type="entry name" value="NACHT"/>
    <property type="match status" value="1"/>
</dbReference>
<dbReference type="InterPro" id="IPR056884">
    <property type="entry name" value="NPHP3-like_N"/>
</dbReference>
<protein>
    <recommendedName>
        <fullName evidence="2">NACHT domain-containing protein</fullName>
    </recommendedName>
</protein>
<sequence length="564" mass="63595">MPFFHGASGFTVEHSQLNEVAGDQFIVHGTDGISKLYESVAAEALHDAMERSNAPRCMEGTRVQLQEDFMSWVYGTHDSADWTDRLWMLGAAGSGKSSIAQSIAETCAEKKILAATFFFSFRSQKTNNFTRFIPTIAYQVALAIPSTREFIAAAIVKDAAIVDKSLKAQIYALILQPLALAREKHPDELWPYVIIIDGLDECEDEEQQAAILNILHECINTPQFPFRIVIASRPESEMRKYFGGLGSSRTHRIDLNEDYDVEPDLEIFFGVSFALIRTKNLIQDEWPAEEDVAELISRASGQFAYASTVVEYVKDKSRQPKERLRQVLGIHSDATQEHPLSPLYALYDSILRKCPDPKESALAIRLVNNTFISPNKFVAAAAIRNTLLGYGVDAWARAFDNLHSLLFIPEYDDFSAGYKIRHKSLLDFLQSEEHANDLYFSHTAVQTVTAIRFIRMFERKCFSSACARTNADPRVLAALELNNNVFAYYLLHSDRKSPDLVQLLRNTNISSCLHLGETRVYLLPSALNEIWTAVHHRDLGVSGPHFMFASTVRQTVFFRNSALF</sequence>
<keyword evidence="4" id="KW-1185">Reference proteome</keyword>
<accession>A0A5C3KXT4</accession>
<dbReference type="AlphaFoldDB" id="A0A5C3KXT4"/>
<evidence type="ECO:0000256" key="1">
    <source>
        <dbReference type="ARBA" id="ARBA00022737"/>
    </source>
</evidence>
<feature type="domain" description="NACHT" evidence="2">
    <location>
        <begin position="84"/>
        <end position="236"/>
    </location>
</feature>